<dbReference type="EMBL" id="VSRR010014738">
    <property type="protein sequence ID" value="MPC57381.1"/>
    <property type="molecule type" value="Genomic_DNA"/>
</dbReference>
<organism evidence="2 3">
    <name type="scientific">Portunus trituberculatus</name>
    <name type="common">Swimming crab</name>
    <name type="synonym">Neptunus trituberculatus</name>
    <dbReference type="NCBI Taxonomy" id="210409"/>
    <lineage>
        <taxon>Eukaryota</taxon>
        <taxon>Metazoa</taxon>
        <taxon>Ecdysozoa</taxon>
        <taxon>Arthropoda</taxon>
        <taxon>Crustacea</taxon>
        <taxon>Multicrustacea</taxon>
        <taxon>Malacostraca</taxon>
        <taxon>Eumalacostraca</taxon>
        <taxon>Eucarida</taxon>
        <taxon>Decapoda</taxon>
        <taxon>Pleocyemata</taxon>
        <taxon>Brachyura</taxon>
        <taxon>Eubrachyura</taxon>
        <taxon>Portunoidea</taxon>
        <taxon>Portunidae</taxon>
        <taxon>Portuninae</taxon>
        <taxon>Portunus</taxon>
    </lineage>
</organism>
<protein>
    <submittedName>
        <fullName evidence="2">Uncharacterized protein</fullName>
    </submittedName>
</protein>
<feature type="compositionally biased region" description="Polar residues" evidence="1">
    <location>
        <begin position="9"/>
        <end position="18"/>
    </location>
</feature>
<feature type="compositionally biased region" description="Polar residues" evidence="1">
    <location>
        <begin position="45"/>
        <end position="54"/>
    </location>
</feature>
<dbReference type="OrthoDB" id="10069705at2759"/>
<name>A0A5B7GBD7_PORTR</name>
<sequence length="63" mass="6899">MAHDMYQAAMSSVPSSSRAYHHHHHQYPSLSLQPHHLPRLPTVTPVPSQHSLPRSSPDGGGQA</sequence>
<evidence type="ECO:0000313" key="2">
    <source>
        <dbReference type="EMBL" id="MPC57381.1"/>
    </source>
</evidence>
<accession>A0A5B7GBD7</accession>
<dbReference type="AlphaFoldDB" id="A0A5B7GBD7"/>
<evidence type="ECO:0000256" key="1">
    <source>
        <dbReference type="SAM" id="MobiDB-lite"/>
    </source>
</evidence>
<proteinExistence type="predicted"/>
<evidence type="ECO:0000313" key="3">
    <source>
        <dbReference type="Proteomes" id="UP000324222"/>
    </source>
</evidence>
<reference evidence="2 3" key="1">
    <citation type="submission" date="2019-05" db="EMBL/GenBank/DDBJ databases">
        <title>Another draft genome of Portunus trituberculatus and its Hox gene families provides insights of decapod evolution.</title>
        <authorList>
            <person name="Jeong J.-H."/>
            <person name="Song I."/>
            <person name="Kim S."/>
            <person name="Choi T."/>
            <person name="Kim D."/>
            <person name="Ryu S."/>
            <person name="Kim W."/>
        </authorList>
    </citation>
    <scope>NUCLEOTIDE SEQUENCE [LARGE SCALE GENOMIC DNA]</scope>
    <source>
        <tissue evidence="2">Muscle</tissue>
    </source>
</reference>
<keyword evidence="3" id="KW-1185">Reference proteome</keyword>
<feature type="region of interest" description="Disordered" evidence="1">
    <location>
        <begin position="1"/>
        <end position="63"/>
    </location>
</feature>
<comment type="caution">
    <text evidence="2">The sequence shown here is derived from an EMBL/GenBank/DDBJ whole genome shotgun (WGS) entry which is preliminary data.</text>
</comment>
<dbReference type="Proteomes" id="UP000324222">
    <property type="component" value="Unassembled WGS sequence"/>
</dbReference>
<gene>
    <name evidence="2" type="ORF">E2C01_051360</name>
</gene>